<reference evidence="2 3" key="1">
    <citation type="submission" date="2017-03" db="EMBL/GenBank/DDBJ databases">
        <authorList>
            <person name="Afonso C.L."/>
            <person name="Miller P.J."/>
            <person name="Scott M.A."/>
            <person name="Spackman E."/>
            <person name="Goraichik I."/>
            <person name="Dimitrov K.M."/>
            <person name="Suarez D.L."/>
            <person name="Swayne D.E."/>
        </authorList>
    </citation>
    <scope>NUCLEOTIDE SEQUENCE [LARGE SCALE GENOMIC DNA]</scope>
    <source>
        <strain evidence="2 3">CECT 7691</strain>
    </source>
</reference>
<dbReference type="InParanoid" id="A0A1Y5U3B3"/>
<accession>A0A1Y5U3B3</accession>
<dbReference type="Proteomes" id="UP000193200">
    <property type="component" value="Unassembled WGS sequence"/>
</dbReference>
<evidence type="ECO:0000256" key="1">
    <source>
        <dbReference type="SAM" id="SignalP"/>
    </source>
</evidence>
<evidence type="ECO:0000313" key="2">
    <source>
        <dbReference type="EMBL" id="SLN77463.1"/>
    </source>
</evidence>
<protein>
    <submittedName>
        <fullName evidence="2">Uncharacterized protein</fullName>
    </submittedName>
</protein>
<keyword evidence="1" id="KW-0732">Signal</keyword>
<dbReference type="EMBL" id="FWFR01000007">
    <property type="protein sequence ID" value="SLN77463.1"/>
    <property type="molecule type" value="Genomic_DNA"/>
</dbReference>
<sequence length="190" mass="19574">MTIRHWTRTAALAAALTTATAAADAATTISFVSVDNPYSPSLVAYAARDGEFAVEFRGDALPGGQSGEAALGGLTTSGGHPPALLTTRPSDDGAKAGNNSYRLVFLVNPERLVNAARVCRAPDDIPVRADGGRTDILAAFCIGERAYSWGYGSVGADEGAAGIHDLLGQLVLNVIPYRDPEAGGCGKRPC</sequence>
<proteinExistence type="predicted"/>
<gene>
    <name evidence="2" type="ORF">OCH7691_04428</name>
</gene>
<name>A0A1Y5U3B3_9PROT</name>
<keyword evidence="3" id="KW-1185">Reference proteome</keyword>
<dbReference type="OrthoDB" id="8511896at2"/>
<feature type="chain" id="PRO_5012350903" evidence="1">
    <location>
        <begin position="26"/>
        <end position="190"/>
    </location>
</feature>
<dbReference type="AlphaFoldDB" id="A0A1Y5U3B3"/>
<organism evidence="2 3">
    <name type="scientific">Oceanibacterium hippocampi</name>
    <dbReference type="NCBI Taxonomy" id="745714"/>
    <lineage>
        <taxon>Bacteria</taxon>
        <taxon>Pseudomonadati</taxon>
        <taxon>Pseudomonadota</taxon>
        <taxon>Alphaproteobacteria</taxon>
        <taxon>Sneathiellales</taxon>
        <taxon>Sneathiellaceae</taxon>
        <taxon>Oceanibacterium</taxon>
    </lineage>
</organism>
<evidence type="ECO:0000313" key="3">
    <source>
        <dbReference type="Proteomes" id="UP000193200"/>
    </source>
</evidence>
<feature type="signal peptide" evidence="1">
    <location>
        <begin position="1"/>
        <end position="25"/>
    </location>
</feature>
<dbReference type="RefSeq" id="WP_085885760.1">
    <property type="nucleotide sequence ID" value="NZ_FWFR01000007.1"/>
</dbReference>